<evidence type="ECO:0000313" key="1">
    <source>
        <dbReference type="EMBL" id="CAK5010554.1"/>
    </source>
</evidence>
<organism evidence="1 2">
    <name type="scientific">Meloidogyne enterolobii</name>
    <name type="common">Root-knot nematode worm</name>
    <name type="synonym">Meloidogyne mayaguensis</name>
    <dbReference type="NCBI Taxonomy" id="390850"/>
    <lineage>
        <taxon>Eukaryota</taxon>
        <taxon>Metazoa</taxon>
        <taxon>Ecdysozoa</taxon>
        <taxon>Nematoda</taxon>
        <taxon>Chromadorea</taxon>
        <taxon>Rhabditida</taxon>
        <taxon>Tylenchina</taxon>
        <taxon>Tylenchomorpha</taxon>
        <taxon>Tylenchoidea</taxon>
        <taxon>Meloidogynidae</taxon>
        <taxon>Meloidogyninae</taxon>
        <taxon>Meloidogyne</taxon>
    </lineage>
</organism>
<protein>
    <submittedName>
        <fullName evidence="1">Uncharacterized protein</fullName>
    </submittedName>
</protein>
<sequence length="117" mass="13363">MTLNYSPYIRENYQFLQQLAKTSSDKKKNSIILKASADQILAIVEICANVLKHNFILNRRQRQKLAKFADFYRKIARTRTEKSARKRLQEGGSPALAAILVPILGALAEHIIHKITE</sequence>
<proteinExistence type="predicted"/>
<name>A0ACB0XNP1_MELEN</name>
<comment type="caution">
    <text evidence="1">The sequence shown here is derived from an EMBL/GenBank/DDBJ whole genome shotgun (WGS) entry which is preliminary data.</text>
</comment>
<gene>
    <name evidence="1" type="ORF">MENTE1834_LOCUS1655</name>
</gene>
<reference evidence="1" key="1">
    <citation type="submission" date="2023-11" db="EMBL/GenBank/DDBJ databases">
        <authorList>
            <person name="Poullet M."/>
        </authorList>
    </citation>
    <scope>NUCLEOTIDE SEQUENCE</scope>
    <source>
        <strain evidence="1">E1834</strain>
    </source>
</reference>
<evidence type="ECO:0000313" key="2">
    <source>
        <dbReference type="Proteomes" id="UP001497535"/>
    </source>
</evidence>
<accession>A0ACB0XNP1</accession>
<dbReference type="EMBL" id="CAVMJV010000001">
    <property type="protein sequence ID" value="CAK5010554.1"/>
    <property type="molecule type" value="Genomic_DNA"/>
</dbReference>
<dbReference type="Proteomes" id="UP001497535">
    <property type="component" value="Unassembled WGS sequence"/>
</dbReference>
<keyword evidence="2" id="KW-1185">Reference proteome</keyword>